<dbReference type="EMBL" id="CP090166">
    <property type="protein sequence ID" value="UJO16280.1"/>
    <property type="molecule type" value="Genomic_DNA"/>
</dbReference>
<dbReference type="RefSeq" id="XP_047760646.1">
    <property type="nucleotide sequence ID" value="XM_047903594.1"/>
</dbReference>
<sequence length="149" mass="16416">MLTCVYAFTFTLRQYHHIMSSTSPGVLLYCRGLPIVDESQHQVLCKFLLNKPRANASNIDASVYVPMGEHGITFGAAVVRLGAASEAQQVIDLWSGTPLNAQHRMFIDRADGSFRCREMRDAGLIDMARVEALLPLSFAIAESPTEQDG</sequence>
<evidence type="ECO:0000313" key="2">
    <source>
        <dbReference type="Proteomes" id="UP000756132"/>
    </source>
</evidence>
<protein>
    <submittedName>
        <fullName evidence="1">Uncharacterized protein</fullName>
    </submittedName>
</protein>
<keyword evidence="2" id="KW-1185">Reference proteome</keyword>
<accession>A0A9Q8LF12</accession>
<gene>
    <name evidence="1" type="ORF">CLAFUR5_04446</name>
</gene>
<reference evidence="1" key="1">
    <citation type="submission" date="2021-12" db="EMBL/GenBank/DDBJ databases">
        <authorList>
            <person name="Zaccaron A."/>
            <person name="Stergiopoulos I."/>
        </authorList>
    </citation>
    <scope>NUCLEOTIDE SEQUENCE</scope>
    <source>
        <strain evidence="1">Race5_Kim</strain>
    </source>
</reference>
<proteinExistence type="predicted"/>
<reference evidence="1" key="2">
    <citation type="journal article" date="2022" name="Microb. Genom.">
        <title>A chromosome-scale genome assembly of the tomato pathogen Cladosporium fulvum reveals a compartmentalized genome architecture and the presence of a dispensable chromosome.</title>
        <authorList>
            <person name="Zaccaron A.Z."/>
            <person name="Chen L.H."/>
            <person name="Samaras A."/>
            <person name="Stergiopoulos I."/>
        </authorList>
    </citation>
    <scope>NUCLEOTIDE SEQUENCE</scope>
    <source>
        <strain evidence="1">Race5_Kim</strain>
    </source>
</reference>
<dbReference type="GeneID" id="71984324"/>
<evidence type="ECO:0000313" key="1">
    <source>
        <dbReference type="EMBL" id="UJO16280.1"/>
    </source>
</evidence>
<name>A0A9Q8LF12_PASFU</name>
<organism evidence="1 2">
    <name type="scientific">Passalora fulva</name>
    <name type="common">Tomato leaf mold</name>
    <name type="synonym">Cladosporium fulvum</name>
    <dbReference type="NCBI Taxonomy" id="5499"/>
    <lineage>
        <taxon>Eukaryota</taxon>
        <taxon>Fungi</taxon>
        <taxon>Dikarya</taxon>
        <taxon>Ascomycota</taxon>
        <taxon>Pezizomycotina</taxon>
        <taxon>Dothideomycetes</taxon>
        <taxon>Dothideomycetidae</taxon>
        <taxon>Mycosphaerellales</taxon>
        <taxon>Mycosphaerellaceae</taxon>
        <taxon>Fulvia</taxon>
    </lineage>
</organism>
<dbReference type="KEGG" id="ffu:CLAFUR5_04446"/>
<dbReference type="AlphaFoldDB" id="A0A9Q8LF12"/>
<dbReference type="Proteomes" id="UP000756132">
    <property type="component" value="Chromosome 4"/>
</dbReference>